<dbReference type="Proteomes" id="UP000886595">
    <property type="component" value="Unassembled WGS sequence"/>
</dbReference>
<dbReference type="EMBL" id="JAAMPC010000011">
    <property type="protein sequence ID" value="KAG2280213.1"/>
    <property type="molecule type" value="Genomic_DNA"/>
</dbReference>
<reference evidence="1 2" key="1">
    <citation type="submission" date="2020-02" db="EMBL/GenBank/DDBJ databases">
        <authorList>
            <person name="Ma Q."/>
            <person name="Huang Y."/>
            <person name="Song X."/>
            <person name="Pei D."/>
        </authorList>
    </citation>
    <scope>NUCLEOTIDE SEQUENCE [LARGE SCALE GENOMIC DNA]</scope>
    <source>
        <strain evidence="1">Sxm20200214</strain>
        <tissue evidence="1">Leaf</tissue>
    </source>
</reference>
<gene>
    <name evidence="1" type="ORF">Bca52824_051433</name>
</gene>
<comment type="caution">
    <text evidence="1">The sequence shown here is derived from an EMBL/GenBank/DDBJ whole genome shotgun (WGS) entry which is preliminary data.</text>
</comment>
<proteinExistence type="predicted"/>
<evidence type="ECO:0000313" key="2">
    <source>
        <dbReference type="Proteomes" id="UP000886595"/>
    </source>
</evidence>
<sequence>MCFGSGLNTSEVIKRSVAWSVDRSRWSWMKKKALEDTIVPSWLLKQRSLIHRPRCLQVVVTTVTII</sequence>
<protein>
    <submittedName>
        <fullName evidence="1">Uncharacterized protein</fullName>
    </submittedName>
</protein>
<dbReference type="AlphaFoldDB" id="A0A8X7R2X8"/>
<organism evidence="1 2">
    <name type="scientific">Brassica carinata</name>
    <name type="common">Ethiopian mustard</name>
    <name type="synonym">Abyssinian cabbage</name>
    <dbReference type="NCBI Taxonomy" id="52824"/>
    <lineage>
        <taxon>Eukaryota</taxon>
        <taxon>Viridiplantae</taxon>
        <taxon>Streptophyta</taxon>
        <taxon>Embryophyta</taxon>
        <taxon>Tracheophyta</taxon>
        <taxon>Spermatophyta</taxon>
        <taxon>Magnoliopsida</taxon>
        <taxon>eudicotyledons</taxon>
        <taxon>Gunneridae</taxon>
        <taxon>Pentapetalae</taxon>
        <taxon>rosids</taxon>
        <taxon>malvids</taxon>
        <taxon>Brassicales</taxon>
        <taxon>Brassicaceae</taxon>
        <taxon>Brassiceae</taxon>
        <taxon>Brassica</taxon>
    </lineage>
</organism>
<evidence type="ECO:0000313" key="1">
    <source>
        <dbReference type="EMBL" id="KAG2280213.1"/>
    </source>
</evidence>
<keyword evidence="2" id="KW-1185">Reference proteome</keyword>
<name>A0A8X7R2X8_BRACI</name>
<accession>A0A8X7R2X8</accession>